<gene>
    <name evidence="5" type="ORF">NMU02_03385</name>
</gene>
<sequence>MLSILIPTYNYNCLSLVEELHQQGQKLGISVEIIVADDNSKEENKQENRKMNLLPKCRYIELDQNIGIARIRNFLADQAHYPYILFLDSDTMPVTKDFLARYIEAGKSADVVCGGLKIRRKKPDKKHTLRYYYGIKTEEKNSDERKKNPYGQFVSSSFLINRQIFQQIRFNENFTQYGHEDTFFGKQLQTLNISLLHINNPIYHEGIDTNDEFLEKTHKSLENSLRHKDILIKHVRILNLYLKLKKTGLHFLLQAGFHISNNLMLKNLTGEHPNLKIFALYKLGYLSIIDKKQHKF</sequence>
<accession>A0ABT1MET1</accession>
<dbReference type="SUPFAM" id="SSF53448">
    <property type="entry name" value="Nucleotide-diphospho-sugar transferases"/>
    <property type="match status" value="1"/>
</dbReference>
<dbReference type="Proteomes" id="UP001205603">
    <property type="component" value="Unassembled WGS sequence"/>
</dbReference>
<dbReference type="InterPro" id="IPR029044">
    <property type="entry name" value="Nucleotide-diphossugar_trans"/>
</dbReference>
<evidence type="ECO:0000313" key="6">
    <source>
        <dbReference type="Proteomes" id="UP001205603"/>
    </source>
</evidence>
<dbReference type="Pfam" id="PF00535">
    <property type="entry name" value="Glycos_transf_2"/>
    <property type="match status" value="1"/>
</dbReference>
<protein>
    <submittedName>
        <fullName evidence="5">Glycosyltransferase</fullName>
    </submittedName>
</protein>
<keyword evidence="6" id="KW-1185">Reference proteome</keyword>
<dbReference type="InterPro" id="IPR001173">
    <property type="entry name" value="Glyco_trans_2-like"/>
</dbReference>
<organism evidence="5 6">
    <name type="scientific">Coprobacter tertius</name>
    <dbReference type="NCBI Taxonomy" id="2944915"/>
    <lineage>
        <taxon>Bacteria</taxon>
        <taxon>Pseudomonadati</taxon>
        <taxon>Bacteroidota</taxon>
        <taxon>Bacteroidia</taxon>
        <taxon>Bacteroidales</taxon>
        <taxon>Barnesiellaceae</taxon>
        <taxon>Coprobacter</taxon>
    </lineage>
</organism>
<evidence type="ECO:0000259" key="4">
    <source>
        <dbReference type="Pfam" id="PF00535"/>
    </source>
</evidence>
<evidence type="ECO:0000256" key="3">
    <source>
        <dbReference type="ARBA" id="ARBA00022679"/>
    </source>
</evidence>
<name>A0ABT1MET1_9BACT</name>
<evidence type="ECO:0000313" key="5">
    <source>
        <dbReference type="EMBL" id="MCP9611135.1"/>
    </source>
</evidence>
<evidence type="ECO:0000256" key="2">
    <source>
        <dbReference type="ARBA" id="ARBA00022676"/>
    </source>
</evidence>
<comment type="caution">
    <text evidence="5">The sequence shown here is derived from an EMBL/GenBank/DDBJ whole genome shotgun (WGS) entry which is preliminary data.</text>
</comment>
<dbReference type="Gene3D" id="3.90.550.10">
    <property type="entry name" value="Spore Coat Polysaccharide Biosynthesis Protein SpsA, Chain A"/>
    <property type="match status" value="1"/>
</dbReference>
<reference evidence="5 6" key="1">
    <citation type="submission" date="2022-07" db="EMBL/GenBank/DDBJ databases">
        <title>Fecal culturing of patients with breast cancer.</title>
        <authorList>
            <person name="Teng N.M.Y."/>
            <person name="Kiu R."/>
            <person name="Evans R."/>
            <person name="Baker D.J."/>
            <person name="Zenner C."/>
            <person name="Robinson S.D."/>
            <person name="Hall L.J."/>
        </authorList>
    </citation>
    <scope>NUCLEOTIDE SEQUENCE [LARGE SCALE GENOMIC DNA]</scope>
    <source>
        <strain evidence="5 6">LH1063</strain>
    </source>
</reference>
<keyword evidence="2" id="KW-0328">Glycosyltransferase</keyword>
<comment type="similarity">
    <text evidence="1">Belongs to the glycosyltransferase 2 family.</text>
</comment>
<dbReference type="PANTHER" id="PTHR43630">
    <property type="entry name" value="POLY-BETA-1,6-N-ACETYL-D-GLUCOSAMINE SYNTHASE"/>
    <property type="match status" value="1"/>
</dbReference>
<evidence type="ECO:0000256" key="1">
    <source>
        <dbReference type="ARBA" id="ARBA00006739"/>
    </source>
</evidence>
<dbReference type="CDD" id="cd00761">
    <property type="entry name" value="Glyco_tranf_GTA_type"/>
    <property type="match status" value="1"/>
</dbReference>
<keyword evidence="3" id="KW-0808">Transferase</keyword>
<dbReference type="PANTHER" id="PTHR43630:SF1">
    <property type="entry name" value="POLY-BETA-1,6-N-ACETYL-D-GLUCOSAMINE SYNTHASE"/>
    <property type="match status" value="1"/>
</dbReference>
<feature type="domain" description="Glycosyltransferase 2-like" evidence="4">
    <location>
        <begin position="3"/>
        <end position="168"/>
    </location>
</feature>
<dbReference type="EMBL" id="JANDHW010000002">
    <property type="protein sequence ID" value="MCP9611135.1"/>
    <property type="molecule type" value="Genomic_DNA"/>
</dbReference>
<proteinExistence type="inferred from homology"/>
<dbReference type="RefSeq" id="WP_255025796.1">
    <property type="nucleotide sequence ID" value="NZ_JANDHW010000002.1"/>
</dbReference>